<feature type="domain" description="DUF6440" evidence="1">
    <location>
        <begin position="14"/>
        <end position="65"/>
    </location>
</feature>
<reference evidence="4" key="4">
    <citation type="submission" date="2022-09" db="EMBL/GenBank/DDBJ databases">
        <authorList>
            <person name="De Moura G.S."/>
            <person name="Carvalho E."/>
            <person name="Ramos Sanchez E.M."/>
            <person name="Sellera F.P."/>
            <person name="Marques M.F.S."/>
            <person name="Heinemann M.B."/>
            <person name="De Vliegher S."/>
            <person name="Souza F.N."/>
            <person name="Mota R.A."/>
        </authorList>
    </citation>
    <scope>NUCLEOTIDE SEQUENCE</scope>
    <source>
        <strain evidence="4">BR656</strain>
    </source>
</reference>
<evidence type="ECO:0000313" key="5">
    <source>
        <dbReference type="Proteomes" id="UP000197058"/>
    </source>
</evidence>
<protein>
    <submittedName>
        <fullName evidence="3">DUF6440 family protein</fullName>
    </submittedName>
</protein>
<reference evidence="2" key="2">
    <citation type="submission" date="2017-12" db="EMBL/GenBank/DDBJ databases">
        <title>FDA dAtabase for Regulatory Grade micrObial Sequences (FDA-ARGOS): Supporting development and validation of Infectious Disease Dx tests.</title>
        <authorList>
            <person name="Campos J."/>
            <person name="Goldberg B."/>
            <person name="Tallon L."/>
            <person name="Sadzewicz L."/>
            <person name="Sengamalay N."/>
            <person name="Ott S."/>
            <person name="Godinez A."/>
            <person name="Nagaraj S."/>
            <person name="Vavikolanu K."/>
            <person name="Vyas G."/>
            <person name="Nadendla S."/>
            <person name="Aluvathingal J."/>
            <person name="Geyer C."/>
            <person name="Nandy P."/>
            <person name="Hobson J."/>
            <person name="Sichtig H."/>
        </authorList>
    </citation>
    <scope>NUCLEOTIDE SEQUENCE</scope>
    <source>
        <strain evidence="2">FDAARGOS_285</strain>
    </source>
</reference>
<evidence type="ECO:0000313" key="4">
    <source>
        <dbReference type="EMBL" id="MDL0116980.1"/>
    </source>
</evidence>
<reference evidence="4" key="5">
    <citation type="journal article" date="2023" name="Vet. Microbiol.">
        <title>Emergence of livestock-associated Mammaliicoccus sciuri ST71 co-harbouring mecA and mecC genes in Brazil.</title>
        <authorList>
            <person name="de Moura G.S."/>
            <person name="de Carvalho E."/>
            <person name="Ramos Sanchez E.M."/>
            <person name="Sellera F.P."/>
            <person name="Marques M.F.S."/>
            <person name="Heinemann M.B."/>
            <person name="De Vliegher S."/>
            <person name="Souza F.N."/>
            <person name="Mota R.A."/>
        </authorList>
    </citation>
    <scope>NUCLEOTIDE SEQUENCE</scope>
    <source>
        <strain evidence="4">BR656</strain>
    </source>
</reference>
<dbReference type="EMBL" id="CP022046">
    <property type="protein sequence ID" value="ASE35131.1"/>
    <property type="molecule type" value="Genomic_DNA"/>
</dbReference>
<name>A0AAI8GUS6_MAMSC</name>
<proteinExistence type="predicted"/>
<evidence type="ECO:0000313" key="6">
    <source>
        <dbReference type="Proteomes" id="UP001176210"/>
    </source>
</evidence>
<evidence type="ECO:0000313" key="3">
    <source>
        <dbReference type="EMBL" id="MCQ9302102.1"/>
    </source>
</evidence>
<evidence type="ECO:0000313" key="2">
    <source>
        <dbReference type="EMBL" id="ASE35131.1"/>
    </source>
</evidence>
<dbReference type="Proteomes" id="UP000197058">
    <property type="component" value="Chromosome"/>
</dbReference>
<organism evidence="2 5">
    <name type="scientific">Mammaliicoccus sciuri</name>
    <name type="common">Staphylococcus sciuri</name>
    <dbReference type="NCBI Taxonomy" id="1296"/>
    <lineage>
        <taxon>Bacteria</taxon>
        <taxon>Bacillati</taxon>
        <taxon>Bacillota</taxon>
        <taxon>Bacilli</taxon>
        <taxon>Bacillales</taxon>
        <taxon>Staphylococcaceae</taxon>
        <taxon>Mammaliicoccus</taxon>
    </lineage>
</organism>
<dbReference type="AlphaFoldDB" id="A0AAI8GUS6"/>
<sequence>MFGNKDNDSKDNNRFFVKSVDNVKGLGRISILVDRETGVNYINAWVGTGSGLTPLLDENGKPVIDKV</sequence>
<dbReference type="GeneID" id="48593915"/>
<dbReference type="KEGG" id="sscu:CEP64_11135"/>
<gene>
    <name evidence="2" type="ORF">CEP64_11135</name>
    <name evidence="3" type="ORF">NQ032_00545</name>
    <name evidence="4" type="ORF">OWO77_08365</name>
</gene>
<dbReference type="Pfam" id="PF20037">
    <property type="entry name" value="DUF6440"/>
    <property type="match status" value="1"/>
</dbReference>
<evidence type="ECO:0000259" key="1">
    <source>
        <dbReference type="Pfam" id="PF20037"/>
    </source>
</evidence>
<dbReference type="Proteomes" id="UP001176210">
    <property type="component" value="Unassembled WGS sequence"/>
</dbReference>
<dbReference type="InterPro" id="IPR045515">
    <property type="entry name" value="DUF6440"/>
</dbReference>
<dbReference type="EMBL" id="JAPNQM010000003">
    <property type="protein sequence ID" value="MDL0116980.1"/>
    <property type="molecule type" value="Genomic_DNA"/>
</dbReference>
<reference evidence="5" key="1">
    <citation type="submission" date="2017-06" db="EMBL/GenBank/DDBJ databases">
        <title>FDA dAtabase for Regulatory Grade micrObial Sequences (FDA-ARGOS): Supporting development and validation of Infectious Disease Dx tests.</title>
        <authorList>
            <person name="Campos J."/>
            <person name="Goldberg B."/>
            <person name="Tallon L."/>
            <person name="Sadzewicz L."/>
            <person name="Sengamalay N."/>
            <person name="Ott S."/>
            <person name="Godinez A."/>
            <person name="Nagaraj S."/>
            <person name="Vavikolanu K."/>
            <person name="Vyas G."/>
            <person name="Nadendla S."/>
            <person name="Aluvathingal J."/>
            <person name="Geyer C."/>
            <person name="Nandy P."/>
            <person name="Hobson J."/>
            <person name="Sichtig H."/>
        </authorList>
    </citation>
    <scope>NUCLEOTIDE SEQUENCE [LARGE SCALE GENOMIC DNA]</scope>
    <source>
        <strain evidence="5">FDAARGOS_285</strain>
    </source>
</reference>
<dbReference type="EMBL" id="JANILD010000001">
    <property type="protein sequence ID" value="MCQ9302102.1"/>
    <property type="molecule type" value="Genomic_DNA"/>
</dbReference>
<keyword evidence="6" id="KW-1185">Reference proteome</keyword>
<dbReference type="RefSeq" id="WP_048541500.1">
    <property type="nucleotide sequence ID" value="NZ_CAJVGN010000001.1"/>
</dbReference>
<dbReference type="Proteomes" id="UP001204068">
    <property type="component" value="Unassembled WGS sequence"/>
</dbReference>
<reference evidence="3" key="3">
    <citation type="submission" date="2022-07" db="EMBL/GenBank/DDBJ databases">
        <title>Bacterial species isolated from the porcine tonsil microbiota.</title>
        <authorList>
            <person name="Oliveira I.M.F."/>
        </authorList>
    </citation>
    <scope>NUCLEOTIDE SEQUENCE</scope>
    <source>
        <strain evidence="3">8QC2O2</strain>
    </source>
</reference>
<accession>A0AAI8GUS6</accession>